<feature type="transmembrane region" description="Helical" evidence="6">
    <location>
        <begin position="291"/>
        <end position="312"/>
    </location>
</feature>
<feature type="transmembrane region" description="Helical" evidence="6">
    <location>
        <begin position="186"/>
        <end position="207"/>
    </location>
</feature>
<keyword evidence="4 6" id="KW-1133">Transmembrane helix</keyword>
<evidence type="ECO:0000256" key="5">
    <source>
        <dbReference type="ARBA" id="ARBA00023136"/>
    </source>
</evidence>
<feature type="transmembrane region" description="Helical" evidence="6">
    <location>
        <begin position="385"/>
        <end position="410"/>
    </location>
</feature>
<comment type="caution">
    <text evidence="8">The sequence shown here is derived from an EMBL/GenBank/DDBJ whole genome shotgun (WGS) entry which is preliminary data.</text>
</comment>
<dbReference type="PANTHER" id="PTHR43478:SF1">
    <property type="entry name" value="NA+_H+ ANTIPORTER NHAC-LIKE C-TERMINAL DOMAIN-CONTAINING PROTEIN"/>
    <property type="match status" value="1"/>
</dbReference>
<feature type="transmembrane region" description="Helical" evidence="6">
    <location>
        <begin position="347"/>
        <end position="365"/>
    </location>
</feature>
<comment type="subcellular location">
    <subcellularLocation>
        <location evidence="1">Cell membrane</location>
        <topology evidence="1">Multi-pass membrane protein</topology>
    </subcellularLocation>
</comment>
<evidence type="ECO:0000259" key="7">
    <source>
        <dbReference type="Pfam" id="PF03553"/>
    </source>
</evidence>
<dbReference type="EMBL" id="JQBZ01000002">
    <property type="protein sequence ID" value="KRN90547.1"/>
    <property type="molecule type" value="Genomic_DNA"/>
</dbReference>
<dbReference type="Pfam" id="PF03553">
    <property type="entry name" value="Na_H_antiporter"/>
    <property type="match status" value="1"/>
</dbReference>
<keyword evidence="2" id="KW-1003">Cell membrane</keyword>
<name>A0A0R2KM54_9LACO</name>
<accession>A0A0R2KM54</accession>
<proteinExistence type="predicted"/>
<feature type="transmembrane region" description="Helical" evidence="6">
    <location>
        <begin position="540"/>
        <end position="558"/>
    </location>
</feature>
<keyword evidence="5 6" id="KW-0472">Membrane</keyword>
<evidence type="ECO:0000256" key="6">
    <source>
        <dbReference type="SAM" id="Phobius"/>
    </source>
</evidence>
<dbReference type="eggNOG" id="COG1757">
    <property type="taxonomic scope" value="Bacteria"/>
</dbReference>
<evidence type="ECO:0000313" key="8">
    <source>
        <dbReference type="EMBL" id="KRN90547.1"/>
    </source>
</evidence>
<feature type="transmembrane region" description="Helical" evidence="6">
    <location>
        <begin position="240"/>
        <end position="259"/>
    </location>
</feature>
<evidence type="ECO:0000256" key="4">
    <source>
        <dbReference type="ARBA" id="ARBA00022989"/>
    </source>
</evidence>
<dbReference type="InterPro" id="IPR018461">
    <property type="entry name" value="Na/H_Antiport_NhaC-like_C"/>
</dbReference>
<protein>
    <submittedName>
        <fullName evidence="8">Malate-H+ Na+-lactate antiporter</fullName>
    </submittedName>
</protein>
<keyword evidence="9" id="KW-1185">Reference proteome</keyword>
<dbReference type="PATRIC" id="fig|1122146.4.peg.191"/>
<evidence type="ECO:0000256" key="3">
    <source>
        <dbReference type="ARBA" id="ARBA00022692"/>
    </source>
</evidence>
<feature type="transmembrane region" description="Helical" evidence="6">
    <location>
        <begin position="422"/>
        <end position="448"/>
    </location>
</feature>
<feature type="transmembrane region" description="Helical" evidence="6">
    <location>
        <begin position="515"/>
        <end position="534"/>
    </location>
</feature>
<dbReference type="PANTHER" id="PTHR43478">
    <property type="entry name" value="NA+/H+ ANTIPORTER-RELATED"/>
    <property type="match status" value="1"/>
</dbReference>
<reference evidence="8 9" key="1">
    <citation type="journal article" date="2015" name="Genome Announc.">
        <title>Expanding the biotechnology potential of lactobacilli through comparative genomics of 213 strains and associated genera.</title>
        <authorList>
            <person name="Sun Z."/>
            <person name="Harris H.M."/>
            <person name="McCann A."/>
            <person name="Guo C."/>
            <person name="Argimon S."/>
            <person name="Zhang W."/>
            <person name="Yang X."/>
            <person name="Jeffery I.B."/>
            <person name="Cooney J.C."/>
            <person name="Kagawa T.F."/>
            <person name="Liu W."/>
            <person name="Song Y."/>
            <person name="Salvetti E."/>
            <person name="Wrobel A."/>
            <person name="Rasinkangas P."/>
            <person name="Parkhill J."/>
            <person name="Rea M.C."/>
            <person name="O'Sullivan O."/>
            <person name="Ritari J."/>
            <person name="Douillard F.P."/>
            <person name="Paul Ross R."/>
            <person name="Yang R."/>
            <person name="Briner A.E."/>
            <person name="Felis G.E."/>
            <person name="de Vos W.M."/>
            <person name="Barrangou R."/>
            <person name="Klaenhammer T.R."/>
            <person name="Caufield P.W."/>
            <person name="Cui Y."/>
            <person name="Zhang H."/>
            <person name="O'Toole P.W."/>
        </authorList>
    </citation>
    <scope>NUCLEOTIDE SEQUENCE [LARGE SCALE GENOMIC DNA]</scope>
    <source>
        <strain evidence="8 9">DSM 22408</strain>
    </source>
</reference>
<sequence length="561" mass="59920">MNGRSHQGQIETFTFVKKFLADDTGVKEVLVATGKNLGVITLVPIIITVILAFVLNDVLLALIVGILTGYAIWGASFGTGSTISKIGEVFGLSFQTIFHVATDPFNLQIFGVCFTIGGMVELIHSNGGFAALADSLRRRIDSPKKAALTAQLMGSCLFFDDYANVLITGPTMQTITDSQGISREKLAYIVDSTAAPVAGMVVVSSWISAELVAIKTGLDLAGVHASAYNQFVGSLPYRTYNFMALFLIFITIILGREYGPMLYAERRARITCKRCKQEVLESHDEKIEKGCIWSALLPIITLIIYSVIGFYVDGMSQAIKAGVIDKNAGFSFSYIHLSFSYANTVKIIIQAALLGAVVALVMGCFTKKLKFRAGLKAWLKGAQSIFSTVFVLVLAWCLAKVVGLLGTAYYLVDLVSANVPYYLLPVVIFITCCVISFVVGSFGCMAIVMPIALPVVYSAVQSSGLGYAEQFVFASIAAVLSGAVFGDNCSPITDTTILSSVGAGCPNIDHVKTQLPYALTAAISAAIFGFLPAGFGISPFISLVGCTISCLLTLLFIGKKI</sequence>
<evidence type="ECO:0000256" key="2">
    <source>
        <dbReference type="ARBA" id="ARBA00022475"/>
    </source>
</evidence>
<evidence type="ECO:0000256" key="1">
    <source>
        <dbReference type="ARBA" id="ARBA00004651"/>
    </source>
</evidence>
<organism evidence="8 9">
    <name type="scientific">Ligilactobacillus ceti DSM 22408</name>
    <dbReference type="NCBI Taxonomy" id="1122146"/>
    <lineage>
        <taxon>Bacteria</taxon>
        <taxon>Bacillati</taxon>
        <taxon>Bacillota</taxon>
        <taxon>Bacilli</taxon>
        <taxon>Lactobacillales</taxon>
        <taxon>Lactobacillaceae</taxon>
        <taxon>Ligilactobacillus</taxon>
    </lineage>
</organism>
<evidence type="ECO:0000313" key="9">
    <source>
        <dbReference type="Proteomes" id="UP000051500"/>
    </source>
</evidence>
<gene>
    <name evidence="8" type="ORF">IV53_GL000189</name>
</gene>
<feature type="transmembrane region" description="Helical" evidence="6">
    <location>
        <begin position="60"/>
        <end position="78"/>
    </location>
</feature>
<dbReference type="GO" id="GO:0005886">
    <property type="term" value="C:plasma membrane"/>
    <property type="evidence" value="ECO:0007669"/>
    <property type="project" value="UniProtKB-SubCell"/>
</dbReference>
<feature type="transmembrane region" description="Helical" evidence="6">
    <location>
        <begin position="37"/>
        <end position="54"/>
    </location>
</feature>
<dbReference type="Proteomes" id="UP000051500">
    <property type="component" value="Unassembled WGS sequence"/>
</dbReference>
<keyword evidence="3 6" id="KW-0812">Transmembrane</keyword>
<dbReference type="AlphaFoldDB" id="A0A0R2KM54"/>
<dbReference type="STRING" id="1122146.IV53_GL000189"/>
<feature type="domain" description="Na+/H+ antiporter NhaC-like C-terminal" evidence="7">
    <location>
        <begin position="198"/>
        <end position="530"/>
    </location>
</feature>